<organism evidence="2 3">
    <name type="scientific">Coniosporium apollinis (strain CBS 100218)</name>
    <name type="common">Rock-inhabiting black yeast</name>
    <dbReference type="NCBI Taxonomy" id="1168221"/>
    <lineage>
        <taxon>Eukaryota</taxon>
        <taxon>Fungi</taxon>
        <taxon>Dikarya</taxon>
        <taxon>Ascomycota</taxon>
        <taxon>Pezizomycotina</taxon>
        <taxon>Dothideomycetes</taxon>
        <taxon>Dothideomycetes incertae sedis</taxon>
        <taxon>Coniosporium</taxon>
    </lineage>
</organism>
<keyword evidence="1" id="KW-0560">Oxidoreductase</keyword>
<proteinExistence type="predicted"/>
<dbReference type="OMA" id="LMYYSRM"/>
<dbReference type="RefSeq" id="XP_007778485.1">
    <property type="nucleotide sequence ID" value="XM_007780295.1"/>
</dbReference>
<dbReference type="AlphaFoldDB" id="R7YMT5"/>
<dbReference type="PRINTS" id="PR00081">
    <property type="entry name" value="GDHRDH"/>
</dbReference>
<evidence type="ECO:0000313" key="3">
    <source>
        <dbReference type="Proteomes" id="UP000016924"/>
    </source>
</evidence>
<dbReference type="OrthoDB" id="2898509at2759"/>
<dbReference type="GeneID" id="19899706"/>
<dbReference type="Proteomes" id="UP000016924">
    <property type="component" value="Unassembled WGS sequence"/>
</dbReference>
<sequence length="379" mass="42428">MGDRHCPVALFTGATAGIGEAILKAYAKQHRDARIYFVGRKEESARKIIEDVRAMWTDGQERVEDEGEITFVKADLTLLRNVQSVVEEVKRREGGEGRLDLLCMSQGYLTLKGRQETSEHHDAPLVLTFHSRAYLTYSLLPLLRSSNSPNGARVISILAPGDEGPLYLEDLDLKERHPTLIDWIFPGWLRRLTGLDPGYMMLRISHSVIMTTLFFEELARRERERIQEVHPTTEAAPDVLGHSGGKAGVSFLHVYPGLVKTNEFENGDFPVALKFFFTRILLPLITPMAVPVEKVGEGVTSMVEDKRFSLSRSIEGEQAEVAELGSDGVRGSGSYCLSWDGRRKVKENVLEALRKKGASELLWEHFEEGLGFLDTTTGE</sequence>
<dbReference type="PANTHER" id="PTHR47534">
    <property type="entry name" value="YALI0E05731P"/>
    <property type="match status" value="1"/>
</dbReference>
<reference evidence="3" key="1">
    <citation type="submission" date="2012-06" db="EMBL/GenBank/DDBJ databases">
        <title>The genome sequence of Coniosporium apollinis CBS 100218.</title>
        <authorList>
            <consortium name="The Broad Institute Genome Sequencing Platform"/>
            <person name="Cuomo C."/>
            <person name="Gorbushina A."/>
            <person name="Noack S."/>
            <person name="Walker B."/>
            <person name="Young S.K."/>
            <person name="Zeng Q."/>
            <person name="Gargeya S."/>
            <person name="Fitzgerald M."/>
            <person name="Haas B."/>
            <person name="Abouelleil A."/>
            <person name="Alvarado L."/>
            <person name="Arachchi H.M."/>
            <person name="Berlin A.M."/>
            <person name="Chapman S.B."/>
            <person name="Goldberg J."/>
            <person name="Griggs A."/>
            <person name="Gujja S."/>
            <person name="Hansen M."/>
            <person name="Howarth C."/>
            <person name="Imamovic A."/>
            <person name="Larimer J."/>
            <person name="McCowan C."/>
            <person name="Montmayeur A."/>
            <person name="Murphy C."/>
            <person name="Neiman D."/>
            <person name="Pearson M."/>
            <person name="Priest M."/>
            <person name="Roberts A."/>
            <person name="Saif S."/>
            <person name="Shea T."/>
            <person name="Sisk P."/>
            <person name="Sykes S."/>
            <person name="Wortman J."/>
            <person name="Nusbaum C."/>
            <person name="Birren B."/>
        </authorList>
    </citation>
    <scope>NUCLEOTIDE SEQUENCE [LARGE SCALE GENOMIC DNA]</scope>
    <source>
        <strain evidence="3">CBS 100218</strain>
    </source>
</reference>
<dbReference type="PANTHER" id="PTHR47534:SF3">
    <property type="entry name" value="ALCOHOL DEHYDROGENASE-LIKE C-TERMINAL DOMAIN-CONTAINING PROTEIN"/>
    <property type="match status" value="1"/>
</dbReference>
<dbReference type="Pfam" id="PF00106">
    <property type="entry name" value="adh_short"/>
    <property type="match status" value="1"/>
</dbReference>
<dbReference type="HOGENOM" id="CLU_044999_0_0_1"/>
<dbReference type="STRING" id="1168221.R7YMT5"/>
<evidence type="ECO:0000256" key="1">
    <source>
        <dbReference type="ARBA" id="ARBA00023002"/>
    </source>
</evidence>
<dbReference type="InterPro" id="IPR036291">
    <property type="entry name" value="NAD(P)-bd_dom_sf"/>
</dbReference>
<dbReference type="InterPro" id="IPR052228">
    <property type="entry name" value="Sec_Metab_Biosynth_Oxidored"/>
</dbReference>
<dbReference type="SUPFAM" id="SSF51735">
    <property type="entry name" value="NAD(P)-binding Rossmann-fold domains"/>
    <property type="match status" value="1"/>
</dbReference>
<accession>R7YMT5</accession>
<dbReference type="InterPro" id="IPR002347">
    <property type="entry name" value="SDR_fam"/>
</dbReference>
<dbReference type="Gene3D" id="3.40.50.720">
    <property type="entry name" value="NAD(P)-binding Rossmann-like Domain"/>
    <property type="match status" value="1"/>
</dbReference>
<gene>
    <name evidence="2" type="ORF">W97_02395</name>
</gene>
<protein>
    <recommendedName>
        <fullName evidence="4">Ketoreductase (KR) domain-containing protein</fullName>
    </recommendedName>
</protein>
<name>R7YMT5_CONA1</name>
<dbReference type="EMBL" id="JH767562">
    <property type="protein sequence ID" value="EON63168.1"/>
    <property type="molecule type" value="Genomic_DNA"/>
</dbReference>
<dbReference type="GO" id="GO:0016491">
    <property type="term" value="F:oxidoreductase activity"/>
    <property type="evidence" value="ECO:0007669"/>
    <property type="project" value="UniProtKB-KW"/>
</dbReference>
<dbReference type="eggNOG" id="KOG1208">
    <property type="taxonomic scope" value="Eukaryota"/>
</dbReference>
<evidence type="ECO:0000313" key="2">
    <source>
        <dbReference type="EMBL" id="EON63168.1"/>
    </source>
</evidence>
<keyword evidence="3" id="KW-1185">Reference proteome</keyword>
<evidence type="ECO:0008006" key="4">
    <source>
        <dbReference type="Google" id="ProtNLM"/>
    </source>
</evidence>